<keyword evidence="3" id="KW-1185">Reference proteome</keyword>
<dbReference type="OrthoDB" id="2289094at2759"/>
<reference evidence="3" key="1">
    <citation type="journal article" date="2018" name="Gigascience">
        <title>Genome assembly of the Pink Ipe (Handroanthus impetiginosus, Bignoniaceae), a highly valued, ecologically keystone Neotropical timber forest tree.</title>
        <authorList>
            <person name="Silva-Junior O.B."/>
            <person name="Grattapaglia D."/>
            <person name="Novaes E."/>
            <person name="Collevatti R.G."/>
        </authorList>
    </citation>
    <scope>NUCLEOTIDE SEQUENCE [LARGE SCALE GENOMIC DNA]</scope>
    <source>
        <strain evidence="3">cv. UFG-1</strain>
    </source>
</reference>
<dbReference type="Proteomes" id="UP000231279">
    <property type="component" value="Unassembled WGS sequence"/>
</dbReference>
<dbReference type="EMBL" id="NKXS01005517">
    <property type="protein sequence ID" value="PIN03447.1"/>
    <property type="molecule type" value="Genomic_DNA"/>
</dbReference>
<evidence type="ECO:0008006" key="4">
    <source>
        <dbReference type="Google" id="ProtNLM"/>
    </source>
</evidence>
<feature type="compositionally biased region" description="Basic and acidic residues" evidence="1">
    <location>
        <begin position="158"/>
        <end position="222"/>
    </location>
</feature>
<sequence>MEHCCILIPHPRDEEMSRGRRKSEEISRQLQCWRWEECKLPNKVHDAKDCLKSITTEIVFEFNPTSQELCLLNLDNTVAGIVRVKDREIKELNKRVAELEVVANKDLCMLPPIKADAAVTKEQGDCGATCKEQGDYDGKEKERKDEKEENQDDEEMDEERKDNEEKKTEDDEQKKKKTKEAKDDKEGKKKDGEDEEGKEKEYEKAEERKNGNDDKERDHDTDNEYNDTNEENSIKQHVGQVLCHYEIEMNKKLEAISRKLDFGQDMNFGEQDYGVMEEVPIVEVGEESDVNESPSSDPFGGRKDYRDRELITDEK</sequence>
<evidence type="ECO:0000256" key="1">
    <source>
        <dbReference type="SAM" id="MobiDB-lite"/>
    </source>
</evidence>
<accession>A0A2G9GDT8</accession>
<dbReference type="STRING" id="429701.A0A2G9GDT8"/>
<feature type="region of interest" description="Disordered" evidence="1">
    <location>
        <begin position="285"/>
        <end position="315"/>
    </location>
</feature>
<dbReference type="AlphaFoldDB" id="A0A2G9GDT8"/>
<feature type="compositionally biased region" description="Acidic residues" evidence="1">
    <location>
        <begin position="148"/>
        <end position="157"/>
    </location>
</feature>
<gene>
    <name evidence="2" type="ORF">CDL12_24028</name>
</gene>
<evidence type="ECO:0000313" key="2">
    <source>
        <dbReference type="EMBL" id="PIN03447.1"/>
    </source>
</evidence>
<organism evidence="2 3">
    <name type="scientific">Handroanthus impetiginosus</name>
    <dbReference type="NCBI Taxonomy" id="429701"/>
    <lineage>
        <taxon>Eukaryota</taxon>
        <taxon>Viridiplantae</taxon>
        <taxon>Streptophyta</taxon>
        <taxon>Embryophyta</taxon>
        <taxon>Tracheophyta</taxon>
        <taxon>Spermatophyta</taxon>
        <taxon>Magnoliopsida</taxon>
        <taxon>eudicotyledons</taxon>
        <taxon>Gunneridae</taxon>
        <taxon>Pentapetalae</taxon>
        <taxon>asterids</taxon>
        <taxon>lamiids</taxon>
        <taxon>Lamiales</taxon>
        <taxon>Bignoniaceae</taxon>
        <taxon>Crescentiina</taxon>
        <taxon>Tabebuia alliance</taxon>
        <taxon>Handroanthus</taxon>
    </lineage>
</organism>
<comment type="caution">
    <text evidence="2">The sequence shown here is derived from an EMBL/GenBank/DDBJ whole genome shotgun (WGS) entry which is preliminary data.</text>
</comment>
<evidence type="ECO:0000313" key="3">
    <source>
        <dbReference type="Proteomes" id="UP000231279"/>
    </source>
</evidence>
<name>A0A2G9GDT8_9LAMI</name>
<feature type="region of interest" description="Disordered" evidence="1">
    <location>
        <begin position="119"/>
        <end position="235"/>
    </location>
</feature>
<feature type="compositionally biased region" description="Basic and acidic residues" evidence="1">
    <location>
        <begin position="300"/>
        <end position="315"/>
    </location>
</feature>
<proteinExistence type="predicted"/>
<protein>
    <recommendedName>
        <fullName evidence="4">Ubiquitinyl hydrolase 1</fullName>
    </recommendedName>
</protein>
<feature type="compositionally biased region" description="Basic and acidic residues" evidence="1">
    <location>
        <begin position="132"/>
        <end position="147"/>
    </location>
</feature>